<accession>A0A239YMX8</accession>
<feature type="transmembrane region" description="Helical" evidence="1">
    <location>
        <begin position="259"/>
        <end position="280"/>
    </location>
</feature>
<name>A0A239YMX8_9CORY</name>
<dbReference type="InterPro" id="IPR009003">
    <property type="entry name" value="Peptidase_S1_PA"/>
</dbReference>
<evidence type="ECO:0000313" key="4">
    <source>
        <dbReference type="EMBL" id="SNV60092.1"/>
    </source>
</evidence>
<keyword evidence="1" id="KW-0472">Membrane</keyword>
<dbReference type="Proteomes" id="UP000215374">
    <property type="component" value="Chromosome 1"/>
</dbReference>
<dbReference type="GO" id="GO:0004252">
    <property type="term" value="F:serine-type endopeptidase activity"/>
    <property type="evidence" value="ECO:0007669"/>
    <property type="project" value="InterPro"/>
</dbReference>
<dbReference type="SUPFAM" id="SSF50494">
    <property type="entry name" value="Trypsin-like serine proteases"/>
    <property type="match status" value="1"/>
</dbReference>
<dbReference type="Gene3D" id="2.40.10.10">
    <property type="entry name" value="Trypsin-like serine proteases"/>
    <property type="match status" value="2"/>
</dbReference>
<feature type="domain" description="Peptidase S1" evidence="3">
    <location>
        <begin position="57"/>
        <end position="184"/>
    </location>
</feature>
<dbReference type="Pfam" id="PF00089">
    <property type="entry name" value="Trypsin"/>
    <property type="match status" value="1"/>
</dbReference>
<evidence type="ECO:0000256" key="1">
    <source>
        <dbReference type="SAM" id="Phobius"/>
    </source>
</evidence>
<keyword evidence="1" id="KW-0812">Transmembrane</keyword>
<gene>
    <name evidence="4" type="ORF">SAMEA4535761_00579</name>
</gene>
<feature type="chain" id="PRO_5011289203" evidence="2">
    <location>
        <begin position="26"/>
        <end position="297"/>
    </location>
</feature>
<dbReference type="EMBL" id="LT906467">
    <property type="protein sequence ID" value="SNV60092.1"/>
    <property type="molecule type" value="Genomic_DNA"/>
</dbReference>
<keyword evidence="2" id="KW-0732">Signal</keyword>
<reference evidence="4 5" key="1">
    <citation type="submission" date="2017-06" db="EMBL/GenBank/DDBJ databases">
        <authorList>
            <consortium name="Pathogen Informatics"/>
        </authorList>
    </citation>
    <scope>NUCLEOTIDE SEQUENCE [LARGE SCALE GENOMIC DNA]</scope>
    <source>
        <strain evidence="4 5">NCTC13015</strain>
    </source>
</reference>
<dbReference type="AlphaFoldDB" id="A0A239YMX8"/>
<dbReference type="OrthoDB" id="4425803at2"/>
<protein>
    <submittedName>
        <fullName evidence="4">Putative secreted protein</fullName>
    </submittedName>
</protein>
<dbReference type="GO" id="GO:0006508">
    <property type="term" value="P:proteolysis"/>
    <property type="evidence" value="ECO:0007669"/>
    <property type="project" value="InterPro"/>
</dbReference>
<evidence type="ECO:0000256" key="2">
    <source>
        <dbReference type="SAM" id="SignalP"/>
    </source>
</evidence>
<keyword evidence="1" id="KW-1133">Transmembrane helix</keyword>
<dbReference type="InterPro" id="IPR043504">
    <property type="entry name" value="Peptidase_S1_PA_chymotrypsin"/>
</dbReference>
<dbReference type="RefSeq" id="WP_038588689.1">
    <property type="nucleotide sequence ID" value="NZ_CP009211.1"/>
</dbReference>
<sequence>MHTVARRAAVFAAAAALAAPPVAGAAEVVQQGSQIVVADASSCAIAYNDRAENISYTAAHCGLTGERVRLKRADGSTTGEVGTFYPSSKWGKGTGNDWAAIRWDPGVRVGVNGRSGDAVASLSEMAKGEQVCTFGVASRQVQCGTFAGSIDNNLYFDGVSGQHGDSGGPVWSPRRGFLGVYSGISVIRTTSGSEHQLSRASVPNNGDEVTEGEEIRLIADYFRAPQVNDHRAELPDDALSGAAAGSARRIEASSNMDEGTLPVIAIIIVGVLAASAPVIGQILQTVAQWRIDGLLPR</sequence>
<organism evidence="4 5">
    <name type="scientific">Corynebacterium imitans</name>
    <dbReference type="NCBI Taxonomy" id="156978"/>
    <lineage>
        <taxon>Bacteria</taxon>
        <taxon>Bacillati</taxon>
        <taxon>Actinomycetota</taxon>
        <taxon>Actinomycetes</taxon>
        <taxon>Mycobacteriales</taxon>
        <taxon>Corynebacteriaceae</taxon>
        <taxon>Corynebacterium</taxon>
    </lineage>
</organism>
<evidence type="ECO:0000259" key="3">
    <source>
        <dbReference type="Pfam" id="PF00089"/>
    </source>
</evidence>
<dbReference type="InterPro" id="IPR001254">
    <property type="entry name" value="Trypsin_dom"/>
</dbReference>
<evidence type="ECO:0000313" key="5">
    <source>
        <dbReference type="Proteomes" id="UP000215374"/>
    </source>
</evidence>
<proteinExistence type="predicted"/>
<feature type="signal peptide" evidence="2">
    <location>
        <begin position="1"/>
        <end position="25"/>
    </location>
</feature>